<dbReference type="Proteomes" id="UP000290289">
    <property type="component" value="Chromosome 16"/>
</dbReference>
<dbReference type="EMBL" id="RDQH01000342">
    <property type="protein sequence ID" value="RXH70068.1"/>
    <property type="molecule type" value="Genomic_DNA"/>
</dbReference>
<accession>A0A498HF17</accession>
<evidence type="ECO:0000313" key="2">
    <source>
        <dbReference type="Proteomes" id="UP000290289"/>
    </source>
</evidence>
<proteinExistence type="predicted"/>
<dbReference type="AlphaFoldDB" id="A0A498HF17"/>
<sequence length="110" mass="11879">MVAGKFRAKGSVQDSTFGIGCAVNPNCRAWCDTEAEAKVGIQHVGIMSSNMHQNNITSLSKVGEQFANGLQRKRIPVPSWLKLLILYVSTAESDVVPIATDSTALQRSET</sequence>
<gene>
    <name evidence="1" type="ORF">DVH24_007324</name>
</gene>
<protein>
    <submittedName>
        <fullName evidence="1">Uncharacterized protein</fullName>
    </submittedName>
</protein>
<evidence type="ECO:0000313" key="1">
    <source>
        <dbReference type="EMBL" id="RXH70068.1"/>
    </source>
</evidence>
<reference evidence="1 2" key="1">
    <citation type="submission" date="2018-10" db="EMBL/GenBank/DDBJ databases">
        <title>A high-quality apple genome assembly.</title>
        <authorList>
            <person name="Hu J."/>
        </authorList>
    </citation>
    <scope>NUCLEOTIDE SEQUENCE [LARGE SCALE GENOMIC DNA]</scope>
    <source>
        <strain evidence="2">cv. HFTH1</strain>
        <tissue evidence="1">Young leaf</tissue>
    </source>
</reference>
<organism evidence="1 2">
    <name type="scientific">Malus domestica</name>
    <name type="common">Apple</name>
    <name type="synonym">Pyrus malus</name>
    <dbReference type="NCBI Taxonomy" id="3750"/>
    <lineage>
        <taxon>Eukaryota</taxon>
        <taxon>Viridiplantae</taxon>
        <taxon>Streptophyta</taxon>
        <taxon>Embryophyta</taxon>
        <taxon>Tracheophyta</taxon>
        <taxon>Spermatophyta</taxon>
        <taxon>Magnoliopsida</taxon>
        <taxon>eudicotyledons</taxon>
        <taxon>Gunneridae</taxon>
        <taxon>Pentapetalae</taxon>
        <taxon>rosids</taxon>
        <taxon>fabids</taxon>
        <taxon>Rosales</taxon>
        <taxon>Rosaceae</taxon>
        <taxon>Amygdaloideae</taxon>
        <taxon>Maleae</taxon>
        <taxon>Malus</taxon>
    </lineage>
</organism>
<comment type="caution">
    <text evidence="1">The sequence shown here is derived from an EMBL/GenBank/DDBJ whole genome shotgun (WGS) entry which is preliminary data.</text>
</comment>
<keyword evidence="2" id="KW-1185">Reference proteome</keyword>
<name>A0A498HF17_MALDO</name>